<keyword evidence="1" id="KW-0175">Coiled coil</keyword>
<evidence type="ECO:0000313" key="4">
    <source>
        <dbReference type="Proteomes" id="UP000185904"/>
    </source>
</evidence>
<dbReference type="GeneID" id="34584687"/>
<feature type="compositionally biased region" description="Basic and acidic residues" evidence="2">
    <location>
        <begin position="279"/>
        <end position="288"/>
    </location>
</feature>
<dbReference type="AlphaFoldDB" id="A0A178DDU8"/>
<feature type="compositionally biased region" description="Acidic residues" evidence="2">
    <location>
        <begin position="203"/>
        <end position="233"/>
    </location>
</feature>
<feature type="coiled-coil region" evidence="1">
    <location>
        <begin position="98"/>
        <end position="125"/>
    </location>
</feature>
<dbReference type="EMBL" id="LVCJ01000005">
    <property type="protein sequence ID" value="OAL39393.1"/>
    <property type="molecule type" value="Genomic_DNA"/>
</dbReference>
<feature type="region of interest" description="Disordered" evidence="2">
    <location>
        <begin position="196"/>
        <end position="375"/>
    </location>
</feature>
<protein>
    <submittedName>
        <fullName evidence="3">Uncharacterized protein</fullName>
    </submittedName>
</protein>
<name>A0A178DDU8_9EURO</name>
<gene>
    <name evidence="3" type="ORF">AYO20_01263</name>
</gene>
<accession>A0A178DDU8</accession>
<evidence type="ECO:0000313" key="3">
    <source>
        <dbReference type="EMBL" id="OAL39393.1"/>
    </source>
</evidence>
<reference evidence="3 4" key="1">
    <citation type="submission" date="2016-03" db="EMBL/GenBank/DDBJ databases">
        <title>The draft genome sequence of Fonsecaea nubica causative agent of cutaneous subcutaneous infection in human host.</title>
        <authorList>
            <person name="Costa F."/>
            <person name="Sybren D.H."/>
            <person name="Raittz R.T."/>
            <person name="Weiss V.A."/>
            <person name="Leao A.C."/>
            <person name="Gomes R."/>
            <person name="De Souza E.M."/>
            <person name="Pedrosa F.O."/>
            <person name="Steffens M.B."/>
            <person name="Bombassaro A."/>
            <person name="Tadra-Sfeir M.Z."/>
            <person name="Moreno L.F."/>
            <person name="Najafzadeh M.J."/>
            <person name="Felipe M.S."/>
            <person name="Teixeira M."/>
            <person name="Sun J."/>
            <person name="Xi L."/>
            <person name="Castro M.A."/>
            <person name="Vicente V.A."/>
        </authorList>
    </citation>
    <scope>NUCLEOTIDE SEQUENCE [LARGE SCALE GENOMIC DNA]</scope>
    <source>
        <strain evidence="3 4">CBS 269.64</strain>
    </source>
</reference>
<evidence type="ECO:0000256" key="1">
    <source>
        <dbReference type="SAM" id="Coils"/>
    </source>
</evidence>
<feature type="compositionally biased region" description="Basic and acidic residues" evidence="2">
    <location>
        <begin position="1"/>
        <end position="29"/>
    </location>
</feature>
<sequence>MEENHHQAQHLGEDQGHGDFYSSEDHAQGHFDPAQDGLAQGEHGYDQGGQGFDPDGHLGQFSLNAGEIIQDGDLGEEDIGQTGHLEEGEMEHEGDDAGEDTWAKLQELEAQLDRLERKYEKSYWSEEPDETLQPRLHHHSLNMANICFQILRIDPQNERAAALHGDHSASIFGQFYGHGDVDPSELKPRMHQHILGVPRPQDTDSDSDEENDPDEDYDEDAFENEDDPEYYGEEEGHQEGDYYPTGEDQEYQPYHEQDGNDEHYDHHKDPHQQWQDGNDENHAGHWHDGNGLGGDEQDDYGWQGEGGGEGWNGDQHEGEWHHGHDHGGGWQEGSHGDNSHDHDGGWQHGGDGDNSQHHSGQTHDDGGHHEHSGGC</sequence>
<keyword evidence="4" id="KW-1185">Reference proteome</keyword>
<comment type="caution">
    <text evidence="3">The sequence shown here is derived from an EMBL/GenBank/DDBJ whole genome shotgun (WGS) entry which is preliminary data.</text>
</comment>
<dbReference type="OrthoDB" id="4161555at2759"/>
<organism evidence="3 4">
    <name type="scientific">Fonsecaea nubica</name>
    <dbReference type="NCBI Taxonomy" id="856822"/>
    <lineage>
        <taxon>Eukaryota</taxon>
        <taxon>Fungi</taxon>
        <taxon>Dikarya</taxon>
        <taxon>Ascomycota</taxon>
        <taxon>Pezizomycotina</taxon>
        <taxon>Eurotiomycetes</taxon>
        <taxon>Chaetothyriomycetidae</taxon>
        <taxon>Chaetothyriales</taxon>
        <taxon>Herpotrichiellaceae</taxon>
        <taxon>Fonsecaea</taxon>
    </lineage>
</organism>
<feature type="region of interest" description="Disordered" evidence="2">
    <location>
        <begin position="1"/>
        <end position="60"/>
    </location>
</feature>
<feature type="compositionally biased region" description="Basic and acidic residues" evidence="2">
    <location>
        <begin position="314"/>
        <end position="327"/>
    </location>
</feature>
<feature type="compositionally biased region" description="Basic and acidic residues" evidence="2">
    <location>
        <begin position="334"/>
        <end position="375"/>
    </location>
</feature>
<feature type="compositionally biased region" description="Basic and acidic residues" evidence="2">
    <location>
        <begin position="253"/>
        <end position="271"/>
    </location>
</feature>
<dbReference type="Proteomes" id="UP000185904">
    <property type="component" value="Unassembled WGS sequence"/>
</dbReference>
<proteinExistence type="predicted"/>
<dbReference type="RefSeq" id="XP_022504405.1">
    <property type="nucleotide sequence ID" value="XM_022639569.1"/>
</dbReference>
<evidence type="ECO:0000256" key="2">
    <source>
        <dbReference type="SAM" id="MobiDB-lite"/>
    </source>
</evidence>